<evidence type="ECO:0000256" key="3">
    <source>
        <dbReference type="ARBA" id="ARBA00022692"/>
    </source>
</evidence>
<proteinExistence type="predicted"/>
<dbReference type="PANTHER" id="PTHR32196">
    <property type="entry name" value="ABC TRANSPORTER PERMEASE PROTEIN YPHD-RELATED-RELATED"/>
    <property type="match status" value="1"/>
</dbReference>
<evidence type="ECO:0000256" key="5">
    <source>
        <dbReference type="ARBA" id="ARBA00023136"/>
    </source>
</evidence>
<feature type="transmembrane region" description="Helical" evidence="6">
    <location>
        <begin position="95"/>
        <end position="117"/>
    </location>
</feature>
<dbReference type="RefSeq" id="WP_307431442.1">
    <property type="nucleotide sequence ID" value="NZ_JAUSVK010000001.1"/>
</dbReference>
<comment type="caution">
    <text evidence="7">The sequence shown here is derived from an EMBL/GenBank/DDBJ whole genome shotgun (WGS) entry which is preliminary data.</text>
</comment>
<dbReference type="InterPro" id="IPR001851">
    <property type="entry name" value="ABC_transp_permease"/>
</dbReference>
<dbReference type="CDD" id="cd06579">
    <property type="entry name" value="TM_PBP1_transp_AraH_like"/>
    <property type="match status" value="1"/>
</dbReference>
<evidence type="ECO:0000256" key="2">
    <source>
        <dbReference type="ARBA" id="ARBA00022475"/>
    </source>
</evidence>
<dbReference type="Pfam" id="PF02653">
    <property type="entry name" value="BPD_transp_2"/>
    <property type="match status" value="1"/>
</dbReference>
<feature type="transmembrane region" description="Helical" evidence="6">
    <location>
        <begin position="124"/>
        <end position="143"/>
    </location>
</feature>
<gene>
    <name evidence="7" type="ORF">J3R73_004227</name>
</gene>
<dbReference type="EMBL" id="JAUSVK010000001">
    <property type="protein sequence ID" value="MDQ0394435.1"/>
    <property type="molecule type" value="Genomic_DNA"/>
</dbReference>
<keyword evidence="3 6" id="KW-0812">Transmembrane</keyword>
<keyword evidence="2" id="KW-1003">Cell membrane</keyword>
<evidence type="ECO:0000256" key="6">
    <source>
        <dbReference type="SAM" id="Phobius"/>
    </source>
</evidence>
<feature type="transmembrane region" description="Helical" evidence="6">
    <location>
        <begin position="252"/>
        <end position="282"/>
    </location>
</feature>
<dbReference type="Proteomes" id="UP001237448">
    <property type="component" value="Unassembled WGS sequence"/>
</dbReference>
<feature type="transmembrane region" description="Helical" evidence="6">
    <location>
        <begin position="64"/>
        <end position="83"/>
    </location>
</feature>
<feature type="transmembrane region" description="Helical" evidence="6">
    <location>
        <begin position="213"/>
        <end position="232"/>
    </location>
</feature>
<reference evidence="7 8" key="1">
    <citation type="submission" date="2023-07" db="EMBL/GenBank/DDBJ databases">
        <title>Genomic Encyclopedia of Type Strains, Phase IV (KMG-IV): sequencing the most valuable type-strain genomes for metagenomic binning, comparative biology and taxonomic classification.</title>
        <authorList>
            <person name="Goeker M."/>
        </authorList>
    </citation>
    <scope>NUCLEOTIDE SEQUENCE [LARGE SCALE GENOMIC DNA]</scope>
    <source>
        <strain evidence="7 8">DSM 5896</strain>
    </source>
</reference>
<keyword evidence="4 6" id="KW-1133">Transmembrane helix</keyword>
<keyword evidence="5 6" id="KW-0472">Membrane</keyword>
<feature type="transmembrane region" description="Helical" evidence="6">
    <location>
        <begin position="7"/>
        <end position="25"/>
    </location>
</feature>
<evidence type="ECO:0000313" key="8">
    <source>
        <dbReference type="Proteomes" id="UP001237448"/>
    </source>
</evidence>
<sequence length="324" mass="33308">MVRNDDFLRAVILVLLVTVFGLLTNGTTYSALGLSNILLQSSIIGIAAIGQAFVVLTGAIDVSLYGIGVFASVLAASTMTSRFDLNIVGGDPWPVAAGVAIILLVGMAMGAANGLLVSRLRVPALIATLGTWQIGFGLAQVVGGGYTITNLPPALGIVGQGKIAGIPFPVIEMFLLFAIAHFVLRHTSFGRSVYAIGGNASSAYLSGIKVRRVQFLVFVISGLMVGLAALSIESRMMSVSIRTLSGLQLDSIAAVAVGGVSIYGGRGTILGVLLGTLILAVIDSGLGAMGASTDVQNTVKGVIIILAVSMEFFRSRGQLDQATP</sequence>
<comment type="subcellular location">
    <subcellularLocation>
        <location evidence="1">Cell membrane</location>
        <topology evidence="1">Multi-pass membrane protein</topology>
    </subcellularLocation>
</comment>
<keyword evidence="8" id="KW-1185">Reference proteome</keyword>
<organism evidence="7 8">
    <name type="scientific">Labrys monachus</name>
    <dbReference type="NCBI Taxonomy" id="217067"/>
    <lineage>
        <taxon>Bacteria</taxon>
        <taxon>Pseudomonadati</taxon>
        <taxon>Pseudomonadota</taxon>
        <taxon>Alphaproteobacteria</taxon>
        <taxon>Hyphomicrobiales</taxon>
        <taxon>Xanthobacteraceae</taxon>
        <taxon>Labrys</taxon>
    </lineage>
</organism>
<evidence type="ECO:0000256" key="4">
    <source>
        <dbReference type="ARBA" id="ARBA00022989"/>
    </source>
</evidence>
<feature type="transmembrane region" description="Helical" evidence="6">
    <location>
        <begin position="37"/>
        <end position="57"/>
    </location>
</feature>
<accession>A0ABU0FIJ7</accession>
<feature type="transmembrane region" description="Helical" evidence="6">
    <location>
        <begin position="163"/>
        <end position="184"/>
    </location>
</feature>
<protein>
    <submittedName>
        <fullName evidence="7">Ribose/xylose/arabinose/galactoside ABC-type transport system permease subunit</fullName>
    </submittedName>
</protein>
<name>A0ABU0FIJ7_9HYPH</name>
<evidence type="ECO:0000256" key="1">
    <source>
        <dbReference type="ARBA" id="ARBA00004651"/>
    </source>
</evidence>
<evidence type="ECO:0000313" key="7">
    <source>
        <dbReference type="EMBL" id="MDQ0394435.1"/>
    </source>
</evidence>